<gene>
    <name evidence="1" type="ORF">PHPALM_31093</name>
</gene>
<reference evidence="1 2" key="1">
    <citation type="journal article" date="2017" name="Genome Biol. Evol.">
        <title>Phytophthora megakarya and P. palmivora, closely related causal agents of cacao black pod rot, underwent increases in genome sizes and gene numbers by different mechanisms.</title>
        <authorList>
            <person name="Ali S.S."/>
            <person name="Shao J."/>
            <person name="Lary D.J."/>
            <person name="Kronmiller B."/>
            <person name="Shen D."/>
            <person name="Strem M.D."/>
            <person name="Amoako-Attah I."/>
            <person name="Akrofi A.Y."/>
            <person name="Begoude B.A."/>
            <person name="Ten Hoopen G.M."/>
            <person name="Coulibaly K."/>
            <person name="Kebe B.I."/>
            <person name="Melnick R.L."/>
            <person name="Guiltinan M.J."/>
            <person name="Tyler B.M."/>
            <person name="Meinhardt L.W."/>
            <person name="Bailey B.A."/>
        </authorList>
    </citation>
    <scope>NUCLEOTIDE SEQUENCE [LARGE SCALE GENOMIC DNA]</scope>
    <source>
        <strain evidence="2">sbr112.9</strain>
    </source>
</reference>
<dbReference type="OrthoDB" id="109514at2759"/>
<comment type="caution">
    <text evidence="1">The sequence shown here is derived from an EMBL/GenBank/DDBJ whole genome shotgun (WGS) entry which is preliminary data.</text>
</comment>
<evidence type="ECO:0000313" key="2">
    <source>
        <dbReference type="Proteomes" id="UP000237271"/>
    </source>
</evidence>
<sequence>MAKKVVQDMQAKIKYFEETVQVLQTAIVPVNQMLEKHLDVIEAMGEDVVIPPDSTEVTSALAAIPNQEDIDHA</sequence>
<proteinExistence type="predicted"/>
<dbReference type="AlphaFoldDB" id="A0A2P4X3G0"/>
<accession>A0A2P4X3G0</accession>
<protein>
    <submittedName>
        <fullName evidence="1">Uncharacterized protein</fullName>
    </submittedName>
</protein>
<organism evidence="1 2">
    <name type="scientific">Phytophthora palmivora</name>
    <dbReference type="NCBI Taxonomy" id="4796"/>
    <lineage>
        <taxon>Eukaryota</taxon>
        <taxon>Sar</taxon>
        <taxon>Stramenopiles</taxon>
        <taxon>Oomycota</taxon>
        <taxon>Peronosporomycetes</taxon>
        <taxon>Peronosporales</taxon>
        <taxon>Peronosporaceae</taxon>
        <taxon>Phytophthora</taxon>
    </lineage>
</organism>
<evidence type="ECO:0000313" key="1">
    <source>
        <dbReference type="EMBL" id="POM60094.1"/>
    </source>
</evidence>
<dbReference type="EMBL" id="NCKW01016941">
    <property type="protein sequence ID" value="POM60094.1"/>
    <property type="molecule type" value="Genomic_DNA"/>
</dbReference>
<name>A0A2P4X3G0_9STRA</name>
<dbReference type="Proteomes" id="UP000237271">
    <property type="component" value="Unassembled WGS sequence"/>
</dbReference>
<keyword evidence="2" id="KW-1185">Reference proteome</keyword>